<feature type="transmembrane region" description="Helical" evidence="1">
    <location>
        <begin position="56"/>
        <end position="74"/>
    </location>
</feature>
<feature type="transmembrane region" description="Helical" evidence="1">
    <location>
        <begin position="86"/>
        <end position="107"/>
    </location>
</feature>
<dbReference type="AlphaFoldDB" id="A0A7X2IXZ9"/>
<evidence type="ECO:0000313" key="2">
    <source>
        <dbReference type="EMBL" id="MRX71679.1"/>
    </source>
</evidence>
<evidence type="ECO:0000313" key="3">
    <source>
        <dbReference type="Proteomes" id="UP000448867"/>
    </source>
</evidence>
<keyword evidence="1" id="KW-1133">Transmembrane helix</keyword>
<keyword evidence="1" id="KW-0812">Transmembrane</keyword>
<dbReference type="Proteomes" id="UP000448867">
    <property type="component" value="Unassembled WGS sequence"/>
</dbReference>
<keyword evidence="1" id="KW-0472">Membrane</keyword>
<dbReference type="OrthoDB" id="1443299at2"/>
<name>A0A7X2IXZ9_9BACI</name>
<sequence length="143" mass="15791">MTSGNLARGAVAGTLGGVLLGGFLKLVQNLTGKSVYTVLLNIDFWYEKPLPESIEFLIHLIVAILIGAGYAFLIEFFSLNNQSARILAAFLLTIPAVLLFFPLTHLAKKPVPAWNDWTAFLWWLAGHILFAVTMALLYRGSRK</sequence>
<organism evidence="2 3">
    <name type="scientific">Metabacillus lacus</name>
    <dbReference type="NCBI Taxonomy" id="1983721"/>
    <lineage>
        <taxon>Bacteria</taxon>
        <taxon>Bacillati</taxon>
        <taxon>Bacillota</taxon>
        <taxon>Bacilli</taxon>
        <taxon>Bacillales</taxon>
        <taxon>Bacillaceae</taxon>
        <taxon>Metabacillus</taxon>
    </lineage>
</organism>
<evidence type="ECO:0008006" key="4">
    <source>
        <dbReference type="Google" id="ProtNLM"/>
    </source>
</evidence>
<gene>
    <name evidence="2" type="ORF">GJU40_05755</name>
</gene>
<dbReference type="EMBL" id="WKKI01000006">
    <property type="protein sequence ID" value="MRX71679.1"/>
    <property type="molecule type" value="Genomic_DNA"/>
</dbReference>
<evidence type="ECO:0000256" key="1">
    <source>
        <dbReference type="SAM" id="Phobius"/>
    </source>
</evidence>
<reference evidence="2 3" key="1">
    <citation type="submission" date="2019-11" db="EMBL/GenBank/DDBJ databases">
        <title>Bacillus lacus genome.</title>
        <authorList>
            <person name="Allen C.J."/>
            <person name="Newman J.D."/>
        </authorList>
    </citation>
    <scope>NUCLEOTIDE SEQUENCE [LARGE SCALE GENOMIC DNA]</scope>
    <source>
        <strain evidence="2 3">KCTC 33946</strain>
    </source>
</reference>
<protein>
    <recommendedName>
        <fullName evidence="4">DUF1440 domain-containing protein</fullName>
    </recommendedName>
</protein>
<feature type="transmembrane region" description="Helical" evidence="1">
    <location>
        <begin position="119"/>
        <end position="138"/>
    </location>
</feature>
<accession>A0A7X2IXZ9</accession>
<comment type="caution">
    <text evidence="2">The sequence shown here is derived from an EMBL/GenBank/DDBJ whole genome shotgun (WGS) entry which is preliminary data.</text>
</comment>
<keyword evidence="3" id="KW-1185">Reference proteome</keyword>
<proteinExistence type="predicted"/>